<evidence type="ECO:0000313" key="2">
    <source>
        <dbReference type="Proteomes" id="UP001432209"/>
    </source>
</evidence>
<sequence length="44" mass="4831">MQLVVVGATRPTHLLVLAAHRDCGKRYAAGMVDAGWDVRDLTEH</sequence>
<keyword evidence="2" id="KW-1185">Reference proteome</keyword>
<name>A0ABZ1ZWL1_STRNV</name>
<gene>
    <name evidence="1" type="ORF">OG442_03725</name>
</gene>
<accession>A0ABZ1ZWL1</accession>
<dbReference type="RefSeq" id="WP_329074368.1">
    <property type="nucleotide sequence ID" value="NZ_CP109495.1"/>
</dbReference>
<reference evidence="1" key="1">
    <citation type="submission" date="2022-10" db="EMBL/GenBank/DDBJ databases">
        <title>The complete genomes of actinobacterial strains from the NBC collection.</title>
        <authorList>
            <person name="Joergensen T.S."/>
            <person name="Alvarez Arevalo M."/>
            <person name="Sterndorff E.B."/>
            <person name="Faurdal D."/>
            <person name="Vuksanovic O."/>
            <person name="Mourched A.-S."/>
            <person name="Charusanti P."/>
            <person name="Shaw S."/>
            <person name="Blin K."/>
            <person name="Weber T."/>
        </authorList>
    </citation>
    <scope>NUCLEOTIDE SEQUENCE</scope>
    <source>
        <strain evidence="1">NBC_01432</strain>
    </source>
</reference>
<proteinExistence type="predicted"/>
<dbReference type="Proteomes" id="UP001432209">
    <property type="component" value="Chromosome"/>
</dbReference>
<organism evidence="1 2">
    <name type="scientific">Streptomyces niveus</name>
    <name type="common">Streptomyces spheroides</name>
    <dbReference type="NCBI Taxonomy" id="193462"/>
    <lineage>
        <taxon>Bacteria</taxon>
        <taxon>Bacillati</taxon>
        <taxon>Actinomycetota</taxon>
        <taxon>Actinomycetes</taxon>
        <taxon>Kitasatosporales</taxon>
        <taxon>Streptomycetaceae</taxon>
        <taxon>Streptomyces</taxon>
    </lineage>
</organism>
<dbReference type="EMBL" id="CP109495">
    <property type="protein sequence ID" value="WUX50726.1"/>
    <property type="molecule type" value="Genomic_DNA"/>
</dbReference>
<evidence type="ECO:0000313" key="1">
    <source>
        <dbReference type="EMBL" id="WUX50726.1"/>
    </source>
</evidence>
<protein>
    <submittedName>
        <fullName evidence="1">Uncharacterized protein</fullName>
    </submittedName>
</protein>